<dbReference type="EMBL" id="NBSK02000009">
    <property type="protein sequence ID" value="KAJ0188343.1"/>
    <property type="molecule type" value="Genomic_DNA"/>
</dbReference>
<sequence>MTSVNLSDKPSSTINIKYAVPIVLDLDQMNYDIWRELFEIHCVVYGVTDQLFPPVLSLSSRSADKKPRNILPVIEKETWKPNDSVVKSWIYGYLPSTTRSPPLSATSDWSLLFGTLDLCSFLKTNSLRMIIIAPFQSIIMITLHHQ</sequence>
<evidence type="ECO:0000313" key="2">
    <source>
        <dbReference type="Proteomes" id="UP000235145"/>
    </source>
</evidence>
<dbReference type="AlphaFoldDB" id="A0A9R1UJU5"/>
<gene>
    <name evidence="1" type="ORF">LSAT_V11C900491250</name>
</gene>
<proteinExistence type="predicted"/>
<reference evidence="1 2" key="1">
    <citation type="journal article" date="2017" name="Nat. Commun.">
        <title>Genome assembly with in vitro proximity ligation data and whole-genome triplication in lettuce.</title>
        <authorList>
            <person name="Reyes-Chin-Wo S."/>
            <person name="Wang Z."/>
            <person name="Yang X."/>
            <person name="Kozik A."/>
            <person name="Arikit S."/>
            <person name="Song C."/>
            <person name="Xia L."/>
            <person name="Froenicke L."/>
            <person name="Lavelle D.O."/>
            <person name="Truco M.J."/>
            <person name="Xia R."/>
            <person name="Zhu S."/>
            <person name="Xu C."/>
            <person name="Xu H."/>
            <person name="Xu X."/>
            <person name="Cox K."/>
            <person name="Korf I."/>
            <person name="Meyers B.C."/>
            <person name="Michelmore R.W."/>
        </authorList>
    </citation>
    <scope>NUCLEOTIDE SEQUENCE [LARGE SCALE GENOMIC DNA]</scope>
    <source>
        <strain evidence="2">cv. Salinas</strain>
        <tissue evidence="1">Seedlings</tissue>
    </source>
</reference>
<evidence type="ECO:0000313" key="1">
    <source>
        <dbReference type="EMBL" id="KAJ0188343.1"/>
    </source>
</evidence>
<dbReference type="Proteomes" id="UP000235145">
    <property type="component" value="Unassembled WGS sequence"/>
</dbReference>
<protein>
    <submittedName>
        <fullName evidence="1">Uncharacterized protein</fullName>
    </submittedName>
</protein>
<comment type="caution">
    <text evidence="1">The sequence shown here is derived from an EMBL/GenBank/DDBJ whole genome shotgun (WGS) entry which is preliminary data.</text>
</comment>
<name>A0A9R1UJU5_LACSA</name>
<keyword evidence="2" id="KW-1185">Reference proteome</keyword>
<accession>A0A9R1UJU5</accession>
<organism evidence="1 2">
    <name type="scientific">Lactuca sativa</name>
    <name type="common">Garden lettuce</name>
    <dbReference type="NCBI Taxonomy" id="4236"/>
    <lineage>
        <taxon>Eukaryota</taxon>
        <taxon>Viridiplantae</taxon>
        <taxon>Streptophyta</taxon>
        <taxon>Embryophyta</taxon>
        <taxon>Tracheophyta</taxon>
        <taxon>Spermatophyta</taxon>
        <taxon>Magnoliopsida</taxon>
        <taxon>eudicotyledons</taxon>
        <taxon>Gunneridae</taxon>
        <taxon>Pentapetalae</taxon>
        <taxon>asterids</taxon>
        <taxon>campanulids</taxon>
        <taxon>Asterales</taxon>
        <taxon>Asteraceae</taxon>
        <taxon>Cichorioideae</taxon>
        <taxon>Cichorieae</taxon>
        <taxon>Lactucinae</taxon>
        <taxon>Lactuca</taxon>
    </lineage>
</organism>